<dbReference type="Proteomes" id="UP001259239">
    <property type="component" value="Unassembled WGS sequence"/>
</dbReference>
<evidence type="ECO:0000313" key="3">
    <source>
        <dbReference type="Proteomes" id="UP001259239"/>
    </source>
</evidence>
<comment type="caution">
    <text evidence="2">The sequence shown here is derived from an EMBL/GenBank/DDBJ whole genome shotgun (WGS) entry which is preliminary data.</text>
</comment>
<name>A0AAP5JYI9_9BACL</name>
<evidence type="ECO:0000313" key="1">
    <source>
        <dbReference type="EMBL" id="MDT2250786.1"/>
    </source>
</evidence>
<accession>A0AAP5JYI9</accession>
<organism evidence="2 3">
    <name type="scientific">Paenibacillus larvae</name>
    <dbReference type="NCBI Taxonomy" id="1464"/>
    <lineage>
        <taxon>Bacteria</taxon>
        <taxon>Bacillati</taxon>
        <taxon>Bacillota</taxon>
        <taxon>Bacilli</taxon>
        <taxon>Bacillales</taxon>
        <taxon>Paenibacillaceae</taxon>
        <taxon>Paenibacillus</taxon>
    </lineage>
</organism>
<sequence>MTKKCRKTKVEVQSMAKGENIHEKEVLTSELAAIIGKSPQWVRQLTREKVLEQVNRGKYVLSEAVQAYIKHVEGESGNGKISYRDEKAEHERIKKEKAALELAVMKGELHRAEDVRAEMADMLTSFRSRILGIPTKLGPQLLNISELADVTGILTKEMRSALTTLADYDPDKFAEGYRNGPEE</sequence>
<protein>
    <recommendedName>
        <fullName evidence="4">Phage DNA packaging protein, Nu1 subunit of terminase</fullName>
    </recommendedName>
</protein>
<reference evidence="2" key="1">
    <citation type="journal article" date="2023" name="J. Vet. Diagn. Invest.">
        <title>Oxytetracycline-resistant Paenibacillus larvae identified in commercial beekeeping operations in Saskatchewan using pooled honey sampling.</title>
        <authorList>
            <person name="Obshta O."/>
            <person name="Zabrodski M.W."/>
            <person name="Soomro T."/>
            <person name="Wilson G."/>
            <person name="Masood F."/>
            <person name="Thebeau J."/>
            <person name="Silva M.C.B."/>
            <person name="Biganski S."/>
            <person name="Kozii I.V."/>
            <person name="Koziy R.V."/>
            <person name="Raza M.F."/>
            <person name="Jose M.S."/>
            <person name="Simko E."/>
            <person name="Wood S.C."/>
        </authorList>
    </citation>
    <scope>NUCLEOTIDE SEQUENCE</scope>
    <source>
        <strain evidence="2">PL001</strain>
    </source>
</reference>
<dbReference type="EMBL" id="JARQGV010000004">
    <property type="protein sequence ID" value="MDT2254300.1"/>
    <property type="molecule type" value="Genomic_DNA"/>
</dbReference>
<gene>
    <name evidence="1" type="ORF">P7H09_05240</name>
    <name evidence="2" type="ORF">P7H09_24575</name>
</gene>
<reference evidence="2" key="2">
    <citation type="submission" date="2023-03" db="EMBL/GenBank/DDBJ databases">
        <authorList>
            <person name="Obshta O."/>
            <person name="Zabrodski M.W."/>
            <person name="Soomro T."/>
            <person name="Wilson G."/>
            <person name="Masood F."/>
            <person name="Thebeau J."/>
            <person name="Bezerra Da Silva M.C."/>
            <person name="Raza F."/>
            <person name="Biganski S."/>
            <person name="Jose M."/>
            <person name="Camilli M."/>
            <person name="Kozii I.V."/>
            <person name="Kozii R.V."/>
            <person name="Simko E."/>
            <person name="Wood S.C."/>
        </authorList>
    </citation>
    <scope>NUCLEOTIDE SEQUENCE</scope>
    <source>
        <strain evidence="2">PL001</strain>
    </source>
</reference>
<evidence type="ECO:0000313" key="2">
    <source>
        <dbReference type="EMBL" id="MDT2254300.1"/>
    </source>
</evidence>
<dbReference type="AlphaFoldDB" id="A0AAP5JYI9"/>
<dbReference type="RefSeq" id="WP_268589523.1">
    <property type="nucleotide sequence ID" value="NZ_JAMDNE010000095.1"/>
</dbReference>
<evidence type="ECO:0008006" key="4">
    <source>
        <dbReference type="Google" id="ProtNLM"/>
    </source>
</evidence>
<dbReference type="EMBL" id="JARQGV010000004">
    <property type="protein sequence ID" value="MDT2250786.1"/>
    <property type="molecule type" value="Genomic_DNA"/>
</dbReference>
<proteinExistence type="predicted"/>